<keyword evidence="9" id="KW-1185">Reference proteome</keyword>
<keyword evidence="5" id="KW-0812">Transmembrane</keyword>
<evidence type="ECO:0000256" key="4">
    <source>
        <dbReference type="ARBA" id="ARBA00023088"/>
    </source>
</evidence>
<comment type="caution">
    <text evidence="8">The sequence shown here is derived from an EMBL/GenBank/DDBJ whole genome shotgun (WGS) entry which is preliminary data.</text>
</comment>
<keyword evidence="1" id="KW-0134">Cell wall</keyword>
<keyword evidence="2" id="KW-0964">Secreted</keyword>
<protein>
    <submittedName>
        <fullName evidence="8">LPXTG cell wall anchor domain-containing protein</fullName>
    </submittedName>
</protein>
<keyword evidence="5" id="KW-1133">Transmembrane helix</keyword>
<evidence type="ECO:0000256" key="1">
    <source>
        <dbReference type="ARBA" id="ARBA00022512"/>
    </source>
</evidence>
<dbReference type="OrthoDB" id="9858548at2"/>
<feature type="transmembrane region" description="Helical" evidence="5">
    <location>
        <begin position="150"/>
        <end position="167"/>
    </location>
</feature>
<evidence type="ECO:0000313" key="9">
    <source>
        <dbReference type="Proteomes" id="UP000267128"/>
    </source>
</evidence>
<dbReference type="InterPro" id="IPR019931">
    <property type="entry name" value="LPXTG_anchor"/>
</dbReference>
<dbReference type="NCBIfam" id="TIGR01167">
    <property type="entry name" value="LPXTG_anchor"/>
    <property type="match status" value="1"/>
</dbReference>
<dbReference type="AlphaFoldDB" id="A0A3N0CGR1"/>
<gene>
    <name evidence="8" type="ORF">EFK50_10445</name>
</gene>
<evidence type="ECO:0000313" key="8">
    <source>
        <dbReference type="EMBL" id="RNL62203.1"/>
    </source>
</evidence>
<reference evidence="8 9" key="1">
    <citation type="submission" date="2018-11" db="EMBL/GenBank/DDBJ databases">
        <authorList>
            <person name="Li F."/>
        </authorList>
    </citation>
    <scope>NUCLEOTIDE SEQUENCE [LARGE SCALE GENOMIC DNA]</scope>
    <source>
        <strain evidence="8 9">Gsoil 097</strain>
    </source>
</reference>
<feature type="signal peptide" evidence="6">
    <location>
        <begin position="1"/>
        <end position="27"/>
    </location>
</feature>
<dbReference type="RefSeq" id="WP_123227500.1">
    <property type="nucleotide sequence ID" value="NZ_RJSE01000007.1"/>
</dbReference>
<keyword evidence="5" id="KW-0472">Membrane</keyword>
<sequence length="182" mass="18970">MKKLILIGITTLAALFAMVGLSPSAQAYPETSCNVFVDSQIVKSGATFTATGESQQFTTPRLAARASAGDPVSWEMTFNGEVRTGKAEVFVQKFKAPVVKKKTTLPLTASAIMPDAKTTCTKTVDITILPGGTTVSPPGDHLPNTGGPQLYLLIAGLVLVVAGGLAIRSSRKSHESRGAHTA</sequence>
<accession>A0A3N0CGR1</accession>
<feature type="chain" id="PRO_5017972475" evidence="6">
    <location>
        <begin position="28"/>
        <end position="182"/>
    </location>
</feature>
<evidence type="ECO:0000256" key="6">
    <source>
        <dbReference type="SAM" id="SignalP"/>
    </source>
</evidence>
<keyword evidence="3 6" id="KW-0732">Signal</keyword>
<evidence type="ECO:0000256" key="2">
    <source>
        <dbReference type="ARBA" id="ARBA00022525"/>
    </source>
</evidence>
<dbReference type="Pfam" id="PF00746">
    <property type="entry name" value="Gram_pos_anchor"/>
    <property type="match status" value="1"/>
</dbReference>
<evidence type="ECO:0000256" key="3">
    <source>
        <dbReference type="ARBA" id="ARBA00022729"/>
    </source>
</evidence>
<keyword evidence="4" id="KW-0572">Peptidoglycan-anchor</keyword>
<dbReference type="EMBL" id="RJSE01000007">
    <property type="protein sequence ID" value="RNL62203.1"/>
    <property type="molecule type" value="Genomic_DNA"/>
</dbReference>
<proteinExistence type="predicted"/>
<evidence type="ECO:0000256" key="5">
    <source>
        <dbReference type="SAM" id="Phobius"/>
    </source>
</evidence>
<name>A0A3N0CGR1_9ACTN</name>
<dbReference type="Proteomes" id="UP000267128">
    <property type="component" value="Unassembled WGS sequence"/>
</dbReference>
<evidence type="ECO:0000259" key="7">
    <source>
        <dbReference type="Pfam" id="PF00746"/>
    </source>
</evidence>
<organism evidence="8 9">
    <name type="scientific">Nocardioides marmoriginsengisoli</name>
    <dbReference type="NCBI Taxonomy" id="661483"/>
    <lineage>
        <taxon>Bacteria</taxon>
        <taxon>Bacillati</taxon>
        <taxon>Actinomycetota</taxon>
        <taxon>Actinomycetes</taxon>
        <taxon>Propionibacteriales</taxon>
        <taxon>Nocardioidaceae</taxon>
        <taxon>Nocardioides</taxon>
    </lineage>
</organism>
<feature type="domain" description="Gram-positive cocci surface proteins LPxTG" evidence="7">
    <location>
        <begin position="137"/>
        <end position="173"/>
    </location>
</feature>